<feature type="transmembrane region" description="Helical" evidence="10">
    <location>
        <begin position="111"/>
        <end position="129"/>
    </location>
</feature>
<evidence type="ECO:0000256" key="6">
    <source>
        <dbReference type="ARBA" id="ARBA00023136"/>
    </source>
</evidence>
<organism evidence="12 13">
    <name type="scientific">Sinocyclocheilus anshuiensis</name>
    <dbReference type="NCBI Taxonomy" id="1608454"/>
    <lineage>
        <taxon>Eukaryota</taxon>
        <taxon>Metazoa</taxon>
        <taxon>Chordata</taxon>
        <taxon>Craniata</taxon>
        <taxon>Vertebrata</taxon>
        <taxon>Euteleostomi</taxon>
        <taxon>Actinopterygii</taxon>
        <taxon>Neopterygii</taxon>
        <taxon>Teleostei</taxon>
        <taxon>Ostariophysi</taxon>
        <taxon>Cypriniformes</taxon>
        <taxon>Cyprinidae</taxon>
        <taxon>Cyprininae</taxon>
        <taxon>Sinocyclocheilus</taxon>
    </lineage>
</organism>
<keyword evidence="13" id="KW-1185">Reference proteome</keyword>
<comment type="subcellular location">
    <subcellularLocation>
        <location evidence="1">Cell membrane</location>
        <topology evidence="1">Multi-pass membrane protein</topology>
    </subcellularLocation>
</comment>
<proteinExistence type="inferred from homology"/>
<protein>
    <recommendedName>
        <fullName evidence="11">G-protein coupled receptors family 1 profile domain-containing protein</fullName>
    </recommendedName>
</protein>
<evidence type="ECO:0000256" key="8">
    <source>
        <dbReference type="ARBA" id="ARBA00023224"/>
    </source>
</evidence>
<comment type="similarity">
    <text evidence="9">Belongs to the G-protein coupled receptor 1 family.</text>
</comment>
<accession>A0A671KV43</accession>
<evidence type="ECO:0000256" key="4">
    <source>
        <dbReference type="ARBA" id="ARBA00022989"/>
    </source>
</evidence>
<feature type="transmembrane region" description="Helical" evidence="10">
    <location>
        <begin position="191"/>
        <end position="211"/>
    </location>
</feature>
<feature type="transmembrane region" description="Helical" evidence="10">
    <location>
        <begin position="149"/>
        <end position="170"/>
    </location>
</feature>
<evidence type="ECO:0000259" key="11">
    <source>
        <dbReference type="PROSITE" id="PS50262"/>
    </source>
</evidence>
<evidence type="ECO:0000256" key="5">
    <source>
        <dbReference type="ARBA" id="ARBA00023040"/>
    </source>
</evidence>
<keyword evidence="3 9" id="KW-0812">Transmembrane</keyword>
<dbReference type="PANTHER" id="PTHR24249:SF381">
    <property type="entry name" value="TRACE AMINE ASSOCIATED RECEPTOR 19P-RELATED"/>
    <property type="match status" value="1"/>
</dbReference>
<evidence type="ECO:0000256" key="9">
    <source>
        <dbReference type="RuleBase" id="RU000688"/>
    </source>
</evidence>
<dbReference type="PANTHER" id="PTHR24249">
    <property type="entry name" value="HISTAMINE RECEPTOR-RELATED G-PROTEIN COUPLED RECEPTOR"/>
    <property type="match status" value="1"/>
</dbReference>
<feature type="transmembrane region" description="Helical" evidence="10">
    <location>
        <begin position="283"/>
        <end position="304"/>
    </location>
</feature>
<dbReference type="InterPro" id="IPR050569">
    <property type="entry name" value="TAAR"/>
</dbReference>
<feature type="domain" description="G-protein coupled receptors family 1 profile" evidence="11">
    <location>
        <begin position="91"/>
        <end position="336"/>
    </location>
</feature>
<name>A0A671KV43_9TELE</name>
<reference evidence="12" key="1">
    <citation type="submission" date="2025-08" db="UniProtKB">
        <authorList>
            <consortium name="Ensembl"/>
        </authorList>
    </citation>
    <scope>IDENTIFICATION</scope>
</reference>
<evidence type="ECO:0000256" key="1">
    <source>
        <dbReference type="ARBA" id="ARBA00004651"/>
    </source>
</evidence>
<dbReference type="Proteomes" id="UP000472260">
    <property type="component" value="Unassembled WGS sequence"/>
</dbReference>
<dbReference type="Ensembl" id="ENSSANT00000011690.1">
    <property type="protein sequence ID" value="ENSSANP00000010915.1"/>
    <property type="gene ID" value="ENSSANG00000005974.1"/>
</dbReference>
<evidence type="ECO:0000256" key="7">
    <source>
        <dbReference type="ARBA" id="ARBA00023170"/>
    </source>
</evidence>
<dbReference type="PRINTS" id="PR00237">
    <property type="entry name" value="GPCRRHODOPSN"/>
</dbReference>
<dbReference type="PROSITE" id="PS00237">
    <property type="entry name" value="G_PROTEIN_RECEP_F1_1"/>
    <property type="match status" value="1"/>
</dbReference>
<reference evidence="12" key="2">
    <citation type="submission" date="2025-09" db="UniProtKB">
        <authorList>
            <consortium name="Ensembl"/>
        </authorList>
    </citation>
    <scope>IDENTIFICATION</scope>
</reference>
<dbReference type="Gene3D" id="1.20.1070.10">
    <property type="entry name" value="Rhodopsin 7-helix transmembrane proteins"/>
    <property type="match status" value="1"/>
</dbReference>
<sequence>TNFLECVAAINIYKKKLYLQNTIKLASENIGNISLSIMEMSNWGVTNTENLTIRYCFPDNNLSCTKSIRPEAEYIVVYIFVSITSVFTVFLNLLVIVSISHFKQLHTPTNVLILSLAVADLIAGLILMPVQGMKLIEPCWYFGEIFCSIFPLILYVVVTASLGNLVIISVDRYIAVNDPLRYPLKVNTNRVVVSIVANWLFSFVYSFYLLYESLIYPERNHTCIGECILYVKLEYLILDSFVCLVAPCCIIIPLYMKICFVAKRQAKQLNSVTDKNARSEKKAARTLGIVVLVYLLCWMPYYLVTLSFGHDENDVLIINIMQWIVCMNSLLNPLIYAMFYRWFRLSTKYILTLKILEPSSEYFNLSILVLNCKKRNKMLDQIIPESTLSCCP</sequence>
<dbReference type="GO" id="GO:0005886">
    <property type="term" value="C:plasma membrane"/>
    <property type="evidence" value="ECO:0007669"/>
    <property type="project" value="UniProtKB-SubCell"/>
</dbReference>
<dbReference type="FunFam" id="1.20.1070.10:FF:000279">
    <property type="entry name" value="Trace amine-associated receptor 16f"/>
    <property type="match status" value="1"/>
</dbReference>
<keyword evidence="7 9" id="KW-0675">Receptor</keyword>
<evidence type="ECO:0000256" key="3">
    <source>
        <dbReference type="ARBA" id="ARBA00022692"/>
    </source>
</evidence>
<evidence type="ECO:0000256" key="10">
    <source>
        <dbReference type="SAM" id="Phobius"/>
    </source>
</evidence>
<keyword evidence="5 9" id="KW-0297">G-protein coupled receptor</keyword>
<dbReference type="SUPFAM" id="SSF81321">
    <property type="entry name" value="Family A G protein-coupled receptor-like"/>
    <property type="match status" value="1"/>
</dbReference>
<feature type="transmembrane region" description="Helical" evidence="10">
    <location>
        <begin position="316"/>
        <end position="339"/>
    </location>
</feature>
<dbReference type="Pfam" id="PF00001">
    <property type="entry name" value="7tm_1"/>
    <property type="match status" value="1"/>
</dbReference>
<evidence type="ECO:0000256" key="2">
    <source>
        <dbReference type="ARBA" id="ARBA00022475"/>
    </source>
</evidence>
<dbReference type="GO" id="GO:0001594">
    <property type="term" value="F:trace-amine receptor activity"/>
    <property type="evidence" value="ECO:0007669"/>
    <property type="project" value="TreeGrafter"/>
</dbReference>
<dbReference type="InterPro" id="IPR000276">
    <property type="entry name" value="GPCR_Rhodpsn"/>
</dbReference>
<feature type="transmembrane region" description="Helical" evidence="10">
    <location>
        <begin position="235"/>
        <end position="262"/>
    </location>
</feature>
<dbReference type="PROSITE" id="PS50262">
    <property type="entry name" value="G_PROTEIN_RECEP_F1_2"/>
    <property type="match status" value="1"/>
</dbReference>
<dbReference type="CDD" id="cd15055">
    <property type="entry name" value="7tmA_TAARs"/>
    <property type="match status" value="1"/>
</dbReference>
<keyword evidence="8 9" id="KW-0807">Transducer</keyword>
<evidence type="ECO:0000313" key="13">
    <source>
        <dbReference type="Proteomes" id="UP000472260"/>
    </source>
</evidence>
<dbReference type="InterPro" id="IPR017452">
    <property type="entry name" value="GPCR_Rhodpsn_7TM"/>
</dbReference>
<evidence type="ECO:0000313" key="12">
    <source>
        <dbReference type="Ensembl" id="ENSSANP00000010915.1"/>
    </source>
</evidence>
<dbReference type="SMART" id="SM01381">
    <property type="entry name" value="7TM_GPCR_Srsx"/>
    <property type="match status" value="1"/>
</dbReference>
<feature type="transmembrane region" description="Helical" evidence="10">
    <location>
        <begin position="75"/>
        <end position="99"/>
    </location>
</feature>
<keyword evidence="2" id="KW-1003">Cell membrane</keyword>
<dbReference type="AlphaFoldDB" id="A0A671KV43"/>
<keyword evidence="4 10" id="KW-1133">Transmembrane helix</keyword>
<keyword evidence="6 10" id="KW-0472">Membrane</keyword>